<dbReference type="OrthoDB" id="8813484at2"/>
<evidence type="ECO:0000313" key="4">
    <source>
        <dbReference type="Proteomes" id="UP000315577"/>
    </source>
</evidence>
<accession>A0A4R3L6N0</accession>
<organism evidence="1 3">
    <name type="scientific">Tepidimonas ignava</name>
    <dbReference type="NCBI Taxonomy" id="114249"/>
    <lineage>
        <taxon>Bacteria</taxon>
        <taxon>Pseudomonadati</taxon>
        <taxon>Pseudomonadota</taxon>
        <taxon>Betaproteobacteria</taxon>
        <taxon>Burkholderiales</taxon>
        <taxon>Tepidimonas</taxon>
    </lineage>
</organism>
<dbReference type="EMBL" id="SMAH01000015">
    <property type="protein sequence ID" value="TCS95259.1"/>
    <property type="molecule type" value="Genomic_DNA"/>
</dbReference>
<proteinExistence type="predicted"/>
<gene>
    <name evidence="1" type="ORF">EDC36_1156</name>
    <name evidence="2" type="ORF">Tigna_02131</name>
</gene>
<dbReference type="Proteomes" id="UP000295536">
    <property type="component" value="Unassembled WGS sequence"/>
</dbReference>
<evidence type="ECO:0000313" key="2">
    <source>
        <dbReference type="EMBL" id="TSE19802.1"/>
    </source>
</evidence>
<name>A0A4R3L6N0_9BURK</name>
<dbReference type="RefSeq" id="WP_132963315.1">
    <property type="nucleotide sequence ID" value="NZ_SMAH01000015.1"/>
</dbReference>
<dbReference type="AlphaFoldDB" id="A0A4R3L6N0"/>
<comment type="caution">
    <text evidence="1">The sequence shown here is derived from an EMBL/GenBank/DDBJ whole genome shotgun (WGS) entry which is preliminary data.</text>
</comment>
<protein>
    <submittedName>
        <fullName evidence="1">Uncharacterized protein</fullName>
    </submittedName>
</protein>
<evidence type="ECO:0000313" key="3">
    <source>
        <dbReference type="Proteomes" id="UP000295536"/>
    </source>
</evidence>
<evidence type="ECO:0000313" key="1">
    <source>
        <dbReference type="EMBL" id="TCS95259.1"/>
    </source>
</evidence>
<reference evidence="2 4" key="2">
    <citation type="submission" date="2019-07" db="EMBL/GenBank/DDBJ databases">
        <title>Tepidimonas ignava SPS-1037 draft genome.</title>
        <authorList>
            <person name="Da Costa M.S."/>
            <person name="Froufe H.J.C."/>
            <person name="Egas C."/>
            <person name="Albuquerque L."/>
        </authorList>
    </citation>
    <scope>NUCLEOTIDE SEQUENCE [LARGE SCALE GENOMIC DNA]</scope>
    <source>
        <strain evidence="2 4">SPS-1037</strain>
    </source>
</reference>
<reference evidence="1 3" key="1">
    <citation type="submission" date="2019-03" db="EMBL/GenBank/DDBJ databases">
        <title>Genomic Encyclopedia of Type Strains, Phase IV (KMG-IV): sequencing the most valuable type-strain genomes for metagenomic binning, comparative biology and taxonomic classification.</title>
        <authorList>
            <person name="Goeker M."/>
        </authorList>
    </citation>
    <scope>NUCLEOTIDE SEQUENCE [LARGE SCALE GENOMIC DNA]</scope>
    <source>
        <strain evidence="1 3">DSM 12034</strain>
    </source>
</reference>
<dbReference type="Proteomes" id="UP000315577">
    <property type="component" value="Unassembled WGS sequence"/>
</dbReference>
<dbReference type="EMBL" id="VJNC01000015">
    <property type="protein sequence ID" value="TSE19802.1"/>
    <property type="molecule type" value="Genomic_DNA"/>
</dbReference>
<keyword evidence="4" id="KW-1185">Reference proteome</keyword>
<sequence>MGIDVLVQDRLHGNPAARATKAVKPCATAQMIVTDTGGEQHLAGLMRFDGDAMRQLLTLADGD</sequence>